<keyword evidence="2" id="KW-1185">Reference proteome</keyword>
<protein>
    <submittedName>
        <fullName evidence="1">Dihydroxy-acid dehydratase</fullName>
    </submittedName>
</protein>
<evidence type="ECO:0000313" key="2">
    <source>
        <dbReference type="Proteomes" id="UP000231553"/>
    </source>
</evidence>
<reference evidence="1 2" key="1">
    <citation type="journal article" date="2018" name="Int. J. Syst. Evol. Microbiol.">
        <title>Pseudooceanicola lipolyticus sp. nov., a marine alphaproteobacterium, reclassification of Oceanicola flagellatus as Pseudooceanicola flagellatus comb. nov. and emended description of the genus Pseudooceanicola.</title>
        <authorList>
            <person name="Huang M.-M."/>
            <person name="Guo L.-L."/>
            <person name="Wu Y.-H."/>
            <person name="Lai Q.-L."/>
            <person name="Shao Z.-Z."/>
            <person name="Wang C.-S."/>
            <person name="Wu M."/>
            <person name="Xu X.-W."/>
        </authorList>
    </citation>
    <scope>NUCLEOTIDE SEQUENCE [LARGE SCALE GENOMIC DNA]</scope>
    <source>
        <strain evidence="1 2">157</strain>
    </source>
</reference>
<name>A0A2M8J0L5_9RHOB</name>
<proteinExistence type="predicted"/>
<dbReference type="Proteomes" id="UP000231553">
    <property type="component" value="Unassembled WGS sequence"/>
</dbReference>
<organism evidence="1 2">
    <name type="scientific">Pseudooceanicola lipolyticus</name>
    <dbReference type="NCBI Taxonomy" id="2029104"/>
    <lineage>
        <taxon>Bacteria</taxon>
        <taxon>Pseudomonadati</taxon>
        <taxon>Pseudomonadota</taxon>
        <taxon>Alphaproteobacteria</taxon>
        <taxon>Rhodobacterales</taxon>
        <taxon>Paracoccaceae</taxon>
        <taxon>Pseudooceanicola</taxon>
    </lineage>
</organism>
<dbReference type="EMBL" id="PGTB01000046">
    <property type="protein sequence ID" value="PJE36340.1"/>
    <property type="molecule type" value="Genomic_DNA"/>
</dbReference>
<accession>A0A2M8J0L5</accession>
<dbReference type="AlphaFoldDB" id="A0A2M8J0L5"/>
<gene>
    <name evidence="1" type="ORF">CVM52_12475</name>
</gene>
<evidence type="ECO:0000313" key="1">
    <source>
        <dbReference type="EMBL" id="PJE36340.1"/>
    </source>
</evidence>
<comment type="caution">
    <text evidence="1">The sequence shown here is derived from an EMBL/GenBank/DDBJ whole genome shotgun (WGS) entry which is preliminary data.</text>
</comment>
<sequence>MSGCDAATGLPFAADLGALSEAPGRARMVTVSLAGGAVILSAPEGYCIDRRTLHRTPKAGFAVMARCDTLGVRGFFGAHDLAIITVTTAPQAPGAAAPDTEAVARSADGAEVLDRQSRDGLSLIRFGQGAHGLEGVSPVHWRGAFALNGHLVGVGLYAPEGSAVLREDGARLLRDLTSRTRAASTDQTAAE</sequence>